<feature type="domain" description="C-methyltransferase" evidence="1">
    <location>
        <begin position="260"/>
        <end position="356"/>
    </location>
</feature>
<dbReference type="InterPro" id="IPR013691">
    <property type="entry name" value="MeTrfase_14"/>
</dbReference>
<gene>
    <name evidence="2" type="ORF">ENI26_04475</name>
</gene>
<dbReference type="Pfam" id="PF13489">
    <property type="entry name" value="Methyltransf_23"/>
    <property type="match status" value="1"/>
</dbReference>
<dbReference type="PANTHER" id="PTHR43861">
    <property type="entry name" value="TRANS-ACONITATE 2-METHYLTRANSFERASE-RELATED"/>
    <property type="match status" value="1"/>
</dbReference>
<sequence>MSSLHCRVCHQPLSDSPILNYEVMPKSAQFLPKQDDLDNDRSIDLQVFQCIGCGLIQLGNDPVFYFRDVIRAAAVSAEMKAFRLEQFQRWVNRYHLQGKTVIEIGAGAGEYLSLLTQADINAVGLEHNADSVLKAKQAGLQIEQGFLENDNQEINNGPFDAFVMLNFLEHLPDPNSSLRAIHNNLREGAIGLVEVPNFDMILRQKLFSEFISDHLFYFTKDTFIRTLEFNGFDVLECEETWHDYSLSASVKKRVTADLSVFQNQQIKLKTILHDYIDSHIRKGVAVWGAGHQALAVMALAELGNKIRYVVDSAAFKQSCYTPATHIPIVPPSELIDNPVAAVIVMAASYSDEVVRILCESYNGINIAVLRDDTLEIVRELTA</sequence>
<dbReference type="Gene3D" id="3.40.50.150">
    <property type="entry name" value="Vaccinia Virus protein VP39"/>
    <property type="match status" value="1"/>
</dbReference>
<dbReference type="InterPro" id="IPR029063">
    <property type="entry name" value="SAM-dependent_MTases_sf"/>
</dbReference>
<dbReference type="EMBL" id="DRHY01000094">
    <property type="protein sequence ID" value="HEC73613.1"/>
    <property type="molecule type" value="Genomic_DNA"/>
</dbReference>
<protein>
    <submittedName>
        <fullName evidence="2">Methyltransferase domain-containing protein</fullName>
    </submittedName>
</protein>
<dbReference type="Pfam" id="PF08484">
    <property type="entry name" value="Methyltransf_14"/>
    <property type="match status" value="1"/>
</dbReference>
<dbReference type="SUPFAM" id="SSF53335">
    <property type="entry name" value="S-adenosyl-L-methionine-dependent methyltransferases"/>
    <property type="match status" value="1"/>
</dbReference>
<evidence type="ECO:0000313" key="2">
    <source>
        <dbReference type="EMBL" id="HEC73613.1"/>
    </source>
</evidence>
<organism evidence="2">
    <name type="scientific">Methylophaga aminisulfidivorans</name>
    <dbReference type="NCBI Taxonomy" id="230105"/>
    <lineage>
        <taxon>Bacteria</taxon>
        <taxon>Pseudomonadati</taxon>
        <taxon>Pseudomonadota</taxon>
        <taxon>Gammaproteobacteria</taxon>
        <taxon>Thiotrichales</taxon>
        <taxon>Piscirickettsiaceae</taxon>
        <taxon>Methylophaga</taxon>
    </lineage>
</organism>
<dbReference type="GO" id="GO:0008168">
    <property type="term" value="F:methyltransferase activity"/>
    <property type="evidence" value="ECO:0007669"/>
    <property type="project" value="UniProtKB-KW"/>
</dbReference>
<reference evidence="2" key="1">
    <citation type="journal article" date="2020" name="mSystems">
        <title>Genome- and Community-Level Interaction Insights into Carbon Utilization and Element Cycling Functions of Hydrothermarchaeota in Hydrothermal Sediment.</title>
        <authorList>
            <person name="Zhou Z."/>
            <person name="Liu Y."/>
            <person name="Xu W."/>
            <person name="Pan J."/>
            <person name="Luo Z.H."/>
            <person name="Li M."/>
        </authorList>
    </citation>
    <scope>NUCLEOTIDE SEQUENCE [LARGE SCALE GENOMIC DNA]</scope>
    <source>
        <strain evidence="2">HyVt-380</strain>
    </source>
</reference>
<dbReference type="Gene3D" id="6.20.50.110">
    <property type="entry name" value="Methyltransferase, zinc-binding domain"/>
    <property type="match status" value="1"/>
</dbReference>
<keyword evidence="2" id="KW-0808">Transferase</keyword>
<comment type="caution">
    <text evidence="2">The sequence shown here is derived from an EMBL/GenBank/DDBJ whole genome shotgun (WGS) entry which is preliminary data.</text>
</comment>
<dbReference type="GO" id="GO:0032259">
    <property type="term" value="P:methylation"/>
    <property type="evidence" value="ECO:0007669"/>
    <property type="project" value="UniProtKB-KW"/>
</dbReference>
<dbReference type="Gene3D" id="3.40.50.720">
    <property type="entry name" value="NAD(P)-binding Rossmann-like Domain"/>
    <property type="match status" value="1"/>
</dbReference>
<dbReference type="CDD" id="cd02440">
    <property type="entry name" value="AdoMet_MTases"/>
    <property type="match status" value="1"/>
</dbReference>
<dbReference type="InterPro" id="IPR038576">
    <property type="entry name" value="Methyltransf_Zn-bd_dom_put_sf"/>
</dbReference>
<dbReference type="Proteomes" id="UP000886384">
    <property type="component" value="Unassembled WGS sequence"/>
</dbReference>
<name>A0A7C2AAJ1_9GAMM</name>
<dbReference type="AlphaFoldDB" id="A0A7C2AAJ1"/>
<evidence type="ECO:0000259" key="1">
    <source>
        <dbReference type="Pfam" id="PF08484"/>
    </source>
</evidence>
<keyword evidence="2" id="KW-0489">Methyltransferase</keyword>
<accession>A0A7C2AAJ1</accession>
<proteinExistence type="predicted"/>